<dbReference type="EMBL" id="VIGC01000006">
    <property type="protein sequence ID" value="TQE96704.1"/>
    <property type="molecule type" value="Genomic_DNA"/>
</dbReference>
<comment type="caution">
    <text evidence="4">The sequence shown here is derived from an EMBL/GenBank/DDBJ whole genome shotgun (WGS) entry which is preliminary data.</text>
</comment>
<evidence type="ECO:0000313" key="4">
    <source>
        <dbReference type="EMBL" id="TQE96704.1"/>
    </source>
</evidence>
<dbReference type="Gene3D" id="3.90.226.10">
    <property type="entry name" value="2-enoyl-CoA Hydratase, Chain A, domain 1"/>
    <property type="match status" value="1"/>
</dbReference>
<dbReference type="Pfam" id="PF00378">
    <property type="entry name" value="ECH_1"/>
    <property type="match status" value="1"/>
</dbReference>
<evidence type="ECO:0000256" key="1">
    <source>
        <dbReference type="ARBA" id="ARBA00005254"/>
    </source>
</evidence>
<keyword evidence="4" id="KW-0413">Isomerase</keyword>
<protein>
    <submittedName>
        <fullName evidence="4">Enoyl-CoA hydratase/isomerase family protein</fullName>
    </submittedName>
</protein>
<dbReference type="PANTHER" id="PTHR11941:SF54">
    <property type="entry name" value="ENOYL-COA HYDRATASE, MITOCHONDRIAL"/>
    <property type="match status" value="1"/>
</dbReference>
<reference evidence="4 5" key="1">
    <citation type="submission" date="2019-06" db="EMBL/GenBank/DDBJ databases">
        <title>Genome sequence of Litorilinea aerophila BAA-2444.</title>
        <authorList>
            <person name="Maclea K.S."/>
            <person name="Maurais E.G."/>
            <person name="Iannazzi L.C."/>
        </authorList>
    </citation>
    <scope>NUCLEOTIDE SEQUENCE [LARGE SCALE GENOMIC DNA]</scope>
    <source>
        <strain evidence="4 5">ATCC BAA-2444</strain>
    </source>
</reference>
<dbReference type="RefSeq" id="WP_141609076.1">
    <property type="nucleotide sequence ID" value="NZ_VIGC02000006.1"/>
</dbReference>
<accession>A0A540VIV2</accession>
<dbReference type="PANTHER" id="PTHR11941">
    <property type="entry name" value="ENOYL-COA HYDRATASE-RELATED"/>
    <property type="match status" value="1"/>
</dbReference>
<gene>
    <name evidence="4" type="ORF">FKZ61_05435</name>
</gene>
<evidence type="ECO:0000313" key="5">
    <source>
        <dbReference type="Proteomes" id="UP000317371"/>
    </source>
</evidence>
<dbReference type="GO" id="GO:0016853">
    <property type="term" value="F:isomerase activity"/>
    <property type="evidence" value="ECO:0007669"/>
    <property type="project" value="UniProtKB-KW"/>
</dbReference>
<dbReference type="GO" id="GO:0016829">
    <property type="term" value="F:lyase activity"/>
    <property type="evidence" value="ECO:0007669"/>
    <property type="project" value="UniProtKB-KW"/>
</dbReference>
<proteinExistence type="inferred from homology"/>
<dbReference type="InterPro" id="IPR001753">
    <property type="entry name" value="Enoyl-CoA_hydra/iso"/>
</dbReference>
<dbReference type="FunFam" id="3.90.226.10:FF:000009">
    <property type="entry name" value="Carnitinyl-CoA dehydratase"/>
    <property type="match status" value="1"/>
</dbReference>
<dbReference type="PROSITE" id="PS00166">
    <property type="entry name" value="ENOYL_COA_HYDRATASE"/>
    <property type="match status" value="1"/>
</dbReference>
<evidence type="ECO:0000256" key="3">
    <source>
        <dbReference type="RuleBase" id="RU003707"/>
    </source>
</evidence>
<name>A0A540VIV2_9CHLR</name>
<dbReference type="InterPro" id="IPR029045">
    <property type="entry name" value="ClpP/crotonase-like_dom_sf"/>
</dbReference>
<dbReference type="FunCoup" id="A0A540VIV2">
    <property type="interactions" value="394"/>
</dbReference>
<dbReference type="CDD" id="cd06558">
    <property type="entry name" value="crotonase-like"/>
    <property type="match status" value="1"/>
</dbReference>
<dbReference type="InParanoid" id="A0A540VIV2"/>
<dbReference type="Proteomes" id="UP000317371">
    <property type="component" value="Unassembled WGS sequence"/>
</dbReference>
<organism evidence="4 5">
    <name type="scientific">Litorilinea aerophila</name>
    <dbReference type="NCBI Taxonomy" id="1204385"/>
    <lineage>
        <taxon>Bacteria</taxon>
        <taxon>Bacillati</taxon>
        <taxon>Chloroflexota</taxon>
        <taxon>Caldilineae</taxon>
        <taxon>Caldilineales</taxon>
        <taxon>Caldilineaceae</taxon>
        <taxon>Litorilinea</taxon>
    </lineage>
</organism>
<comment type="similarity">
    <text evidence="1 3">Belongs to the enoyl-CoA hydratase/isomerase family.</text>
</comment>
<dbReference type="GO" id="GO:0006635">
    <property type="term" value="P:fatty acid beta-oxidation"/>
    <property type="evidence" value="ECO:0007669"/>
    <property type="project" value="TreeGrafter"/>
</dbReference>
<dbReference type="SUPFAM" id="SSF52096">
    <property type="entry name" value="ClpP/crotonase"/>
    <property type="match status" value="1"/>
</dbReference>
<dbReference type="InterPro" id="IPR014748">
    <property type="entry name" value="Enoyl-CoA_hydra_C"/>
</dbReference>
<dbReference type="InterPro" id="IPR018376">
    <property type="entry name" value="Enoyl-CoA_hyd/isom_CS"/>
</dbReference>
<keyword evidence="2" id="KW-0456">Lyase</keyword>
<dbReference type="Gene3D" id="1.10.12.10">
    <property type="entry name" value="Lyase 2-enoyl-coa Hydratase, Chain A, domain 2"/>
    <property type="match status" value="1"/>
</dbReference>
<dbReference type="AlphaFoldDB" id="A0A540VIV2"/>
<sequence length="254" mass="27330">MSQDLVQFVVDGPVAILTLNRPEKLNALTPAMLQRLAELADRLEQHPDVRVAVLTGEGRAFCVGADIHAWAEASPLQMWREWTRMGHRVFARLADLPQPVLAALHGYAFGGGLELALAADLRLAAADCQLAFPEVRLGTIPGWGGTRRLPALVGPARAKELVLTGNPIDAARAAQWGLVNEVVDADRLLARTLELARSIAANAPIAVQASKQLIDNSGSEAMESLASGLTAFTQDLQEGLAAFRERRPPQFRGL</sequence>
<dbReference type="OrthoDB" id="9775794at2"/>
<evidence type="ECO:0000256" key="2">
    <source>
        <dbReference type="ARBA" id="ARBA00023239"/>
    </source>
</evidence>
<keyword evidence="5" id="KW-1185">Reference proteome</keyword>